<comment type="caution">
    <text evidence="2">The sequence shown here is derived from an EMBL/GenBank/DDBJ whole genome shotgun (WGS) entry which is preliminary data.</text>
</comment>
<reference evidence="2" key="1">
    <citation type="journal article" date="2022" name="bioRxiv">
        <title>Sequencing and chromosome-scale assembly of the giantPleurodeles waltlgenome.</title>
        <authorList>
            <person name="Brown T."/>
            <person name="Elewa A."/>
            <person name="Iarovenko S."/>
            <person name="Subramanian E."/>
            <person name="Araus A.J."/>
            <person name="Petzold A."/>
            <person name="Susuki M."/>
            <person name="Suzuki K.-i.T."/>
            <person name="Hayashi T."/>
            <person name="Toyoda A."/>
            <person name="Oliveira C."/>
            <person name="Osipova E."/>
            <person name="Leigh N.D."/>
            <person name="Simon A."/>
            <person name="Yun M.H."/>
        </authorList>
    </citation>
    <scope>NUCLEOTIDE SEQUENCE</scope>
    <source>
        <strain evidence="2">20211129_DDA</strain>
        <tissue evidence="2">Liver</tissue>
    </source>
</reference>
<evidence type="ECO:0000256" key="1">
    <source>
        <dbReference type="SAM" id="MobiDB-lite"/>
    </source>
</evidence>
<feature type="region of interest" description="Disordered" evidence="1">
    <location>
        <begin position="1"/>
        <end position="34"/>
    </location>
</feature>
<accession>A0AAV7X0F7</accession>
<dbReference type="Proteomes" id="UP001066276">
    <property type="component" value="Chromosome 1_1"/>
</dbReference>
<organism evidence="2 3">
    <name type="scientific">Pleurodeles waltl</name>
    <name type="common">Iberian ribbed newt</name>
    <dbReference type="NCBI Taxonomy" id="8319"/>
    <lineage>
        <taxon>Eukaryota</taxon>
        <taxon>Metazoa</taxon>
        <taxon>Chordata</taxon>
        <taxon>Craniata</taxon>
        <taxon>Vertebrata</taxon>
        <taxon>Euteleostomi</taxon>
        <taxon>Amphibia</taxon>
        <taxon>Batrachia</taxon>
        <taxon>Caudata</taxon>
        <taxon>Salamandroidea</taxon>
        <taxon>Salamandridae</taxon>
        <taxon>Pleurodelinae</taxon>
        <taxon>Pleurodeles</taxon>
    </lineage>
</organism>
<name>A0AAV7X0F7_PLEWA</name>
<sequence>MKGAAGQAAAGPLDMYTPGTSSQGKAESGEYWPAQQPGGKWSAWCGAVRRATPWDLEVSTPRRLATALQEEVAGRERARSAGIVSHKSSSKHNHRKTWLCLRSDEVSPLGWWGKPHVAGPSGTGVMGQDKGKEVPRGGYGSEAQWCGFEDMDLDYIEDSTEEEEIVERV</sequence>
<proteinExistence type="predicted"/>
<protein>
    <submittedName>
        <fullName evidence="2">Uncharacterized protein</fullName>
    </submittedName>
</protein>
<evidence type="ECO:0000313" key="2">
    <source>
        <dbReference type="EMBL" id="KAJ1218447.1"/>
    </source>
</evidence>
<dbReference type="AlphaFoldDB" id="A0AAV7X0F7"/>
<feature type="region of interest" description="Disordered" evidence="1">
    <location>
        <begin position="70"/>
        <end position="89"/>
    </location>
</feature>
<keyword evidence="3" id="KW-1185">Reference proteome</keyword>
<evidence type="ECO:0000313" key="3">
    <source>
        <dbReference type="Proteomes" id="UP001066276"/>
    </source>
</evidence>
<gene>
    <name evidence="2" type="ORF">NDU88_006027</name>
</gene>
<dbReference type="EMBL" id="JANPWB010000001">
    <property type="protein sequence ID" value="KAJ1218447.1"/>
    <property type="molecule type" value="Genomic_DNA"/>
</dbReference>